<dbReference type="PANTHER" id="PTHR47977">
    <property type="entry name" value="RAS-RELATED PROTEIN RAB"/>
    <property type="match status" value="1"/>
</dbReference>
<comment type="caution">
    <text evidence="3">The sequence shown here is derived from an EMBL/GenBank/DDBJ whole genome shotgun (WGS) entry which is preliminary data.</text>
</comment>
<dbReference type="NCBIfam" id="TIGR00231">
    <property type="entry name" value="small_GTP"/>
    <property type="match status" value="1"/>
</dbReference>
<dbReference type="InterPro" id="IPR001806">
    <property type="entry name" value="Small_GTPase"/>
</dbReference>
<dbReference type="PRINTS" id="PR00449">
    <property type="entry name" value="RASTRNSFRMNG"/>
</dbReference>
<proteinExistence type="predicted"/>
<evidence type="ECO:0000256" key="2">
    <source>
        <dbReference type="ARBA" id="ARBA00023134"/>
    </source>
</evidence>
<keyword evidence="2" id="KW-0342">GTP-binding</keyword>
<dbReference type="SUPFAM" id="SSF52540">
    <property type="entry name" value="P-loop containing nucleoside triphosphate hydrolases"/>
    <property type="match status" value="1"/>
</dbReference>
<accession>A0ABR2HA16</accession>
<dbReference type="SMART" id="SM00173">
    <property type="entry name" value="RAS"/>
    <property type="match status" value="1"/>
</dbReference>
<dbReference type="InterPro" id="IPR027417">
    <property type="entry name" value="P-loop_NTPase"/>
</dbReference>
<dbReference type="EMBL" id="JAPFFF010000036">
    <property type="protein sequence ID" value="KAK8843032.1"/>
    <property type="molecule type" value="Genomic_DNA"/>
</dbReference>
<evidence type="ECO:0000313" key="3">
    <source>
        <dbReference type="EMBL" id="KAK8843032.1"/>
    </source>
</evidence>
<dbReference type="SMART" id="SM00175">
    <property type="entry name" value="RAB"/>
    <property type="match status" value="1"/>
</dbReference>
<dbReference type="PROSITE" id="PS51421">
    <property type="entry name" value="RAS"/>
    <property type="match status" value="1"/>
</dbReference>
<evidence type="ECO:0000313" key="4">
    <source>
        <dbReference type="Proteomes" id="UP001470230"/>
    </source>
</evidence>
<dbReference type="Pfam" id="PF00071">
    <property type="entry name" value="Ras"/>
    <property type="match status" value="1"/>
</dbReference>
<keyword evidence="4" id="KW-1185">Reference proteome</keyword>
<dbReference type="Gene3D" id="3.40.50.300">
    <property type="entry name" value="P-loop containing nucleotide triphosphate hydrolases"/>
    <property type="match status" value="1"/>
</dbReference>
<dbReference type="PROSITE" id="PS51419">
    <property type="entry name" value="RAB"/>
    <property type="match status" value="1"/>
</dbReference>
<dbReference type="SMART" id="SM00174">
    <property type="entry name" value="RHO"/>
    <property type="match status" value="1"/>
</dbReference>
<protein>
    <submittedName>
        <fullName evidence="3">GTPase Ryh1</fullName>
    </submittedName>
</protein>
<reference evidence="3 4" key="1">
    <citation type="submission" date="2024-04" db="EMBL/GenBank/DDBJ databases">
        <title>Tritrichomonas musculus Genome.</title>
        <authorList>
            <person name="Alves-Ferreira E."/>
            <person name="Grigg M."/>
            <person name="Lorenzi H."/>
            <person name="Galac M."/>
        </authorList>
    </citation>
    <scope>NUCLEOTIDE SEQUENCE [LARGE SCALE GENOMIC DNA]</scope>
    <source>
        <strain evidence="3 4">EAF2021</strain>
    </source>
</reference>
<name>A0ABR2HA16_9EUKA</name>
<dbReference type="CDD" id="cd00154">
    <property type="entry name" value="Rab"/>
    <property type="match status" value="1"/>
</dbReference>
<dbReference type="InterPro" id="IPR005225">
    <property type="entry name" value="Small_GTP-bd"/>
</dbReference>
<evidence type="ECO:0000256" key="1">
    <source>
        <dbReference type="ARBA" id="ARBA00022741"/>
    </source>
</evidence>
<dbReference type="InterPro" id="IPR050227">
    <property type="entry name" value="Rab"/>
</dbReference>
<sequence>MSEESKSPHFKVVFIGDPGVGKTCLIHKISSGDYCDDFNSTILTQVVEVSVEVGPQKIVLNFCDTAGQERFRSITSAYLRDTNIAIFVYSWIEKNTFESIEGWYDFIKDVINVEDIQCFLVASKSDINGSEADQVSDSEGKMKAESLNMIYIKTSAKTGDNIKELVNIVGQKCIELKKKNEPPLPSPVINDNKNKCC</sequence>
<gene>
    <name evidence="3" type="ORF">M9Y10_025220</name>
</gene>
<organism evidence="3 4">
    <name type="scientific">Tritrichomonas musculus</name>
    <dbReference type="NCBI Taxonomy" id="1915356"/>
    <lineage>
        <taxon>Eukaryota</taxon>
        <taxon>Metamonada</taxon>
        <taxon>Parabasalia</taxon>
        <taxon>Tritrichomonadida</taxon>
        <taxon>Tritrichomonadidae</taxon>
        <taxon>Tritrichomonas</taxon>
    </lineage>
</organism>
<dbReference type="Proteomes" id="UP001470230">
    <property type="component" value="Unassembled WGS sequence"/>
</dbReference>
<keyword evidence="1" id="KW-0547">Nucleotide-binding</keyword>